<evidence type="ECO:0000313" key="3">
    <source>
        <dbReference type="Proteomes" id="UP000640930"/>
    </source>
</evidence>
<evidence type="ECO:0000313" key="2">
    <source>
        <dbReference type="EMBL" id="MBD8026839.1"/>
    </source>
</evidence>
<feature type="compositionally biased region" description="Polar residues" evidence="1">
    <location>
        <begin position="236"/>
        <end position="274"/>
    </location>
</feature>
<accession>A0ABR8XCD2</accession>
<dbReference type="EMBL" id="JACSQA010000011">
    <property type="protein sequence ID" value="MBD8026839.1"/>
    <property type="molecule type" value="Genomic_DNA"/>
</dbReference>
<dbReference type="Proteomes" id="UP000640930">
    <property type="component" value="Unassembled WGS sequence"/>
</dbReference>
<evidence type="ECO:0000256" key="1">
    <source>
        <dbReference type="SAM" id="MobiDB-lite"/>
    </source>
</evidence>
<gene>
    <name evidence="2" type="ORF">H9636_09220</name>
</gene>
<sequence>MQNINWDMMTQFVFPEQLGVVEEVLSVEIKPIWQQIETDESIRLVGIYHIAATARFNPHELPEYSDGTYIEELEFEGNNGYFEYALPLEIDLPRDKVASESRPQVSINDVSYFVYNGSNCTFKWDVDCQFEESVEGALFHYEVENSSSDQPLVSEEIRFNYDAIIPEQPVIPEQPTFTERTEVSELTDESISLNERVKGEETSALQEESQMTEEIRFGNDAIFPEEQPTVPEQTAISEQPTVPEQTAISEQPTVPEQTAVSEQSIVSEQSTTKEQPIALVQPEVEGTTDTSGQTPVEQFHLNIESSSKKEHEKVVLDSYESSIKAVDHITFSSGDLVKNEDETEKPEAEKKERVVESNQYFPTDADDFYQELTESYTILNFSNKILRK</sequence>
<name>A0ABR8XCD2_9BACL</name>
<comment type="caution">
    <text evidence="2">The sequence shown here is derived from an EMBL/GenBank/DDBJ whole genome shotgun (WGS) entry which is preliminary data.</text>
</comment>
<proteinExistence type="predicted"/>
<organism evidence="2 3">
    <name type="scientific">Ureibacillus galli</name>
    <dbReference type="NCBI Taxonomy" id="2762222"/>
    <lineage>
        <taxon>Bacteria</taxon>
        <taxon>Bacillati</taxon>
        <taxon>Bacillota</taxon>
        <taxon>Bacilli</taxon>
        <taxon>Bacillales</taxon>
        <taxon>Caryophanaceae</taxon>
        <taxon>Ureibacillus</taxon>
    </lineage>
</organism>
<dbReference type="RefSeq" id="WP_191707328.1">
    <property type="nucleotide sequence ID" value="NZ_JACSQA010000011.1"/>
</dbReference>
<feature type="compositionally biased region" description="Basic and acidic residues" evidence="1">
    <location>
        <begin position="337"/>
        <end position="355"/>
    </location>
</feature>
<protein>
    <submittedName>
        <fullName evidence="2">Uncharacterized protein</fullName>
    </submittedName>
</protein>
<keyword evidence="3" id="KW-1185">Reference proteome</keyword>
<feature type="region of interest" description="Disordered" evidence="1">
    <location>
        <begin position="236"/>
        <end position="279"/>
    </location>
</feature>
<reference evidence="2 3" key="1">
    <citation type="submission" date="2020-08" db="EMBL/GenBank/DDBJ databases">
        <title>A Genomic Blueprint of the Chicken Gut Microbiome.</title>
        <authorList>
            <person name="Gilroy R."/>
            <person name="Ravi A."/>
            <person name="Getino M."/>
            <person name="Pursley I."/>
            <person name="Horton D.L."/>
            <person name="Alikhan N.-F."/>
            <person name="Baker D."/>
            <person name="Gharbi K."/>
            <person name="Hall N."/>
            <person name="Watson M."/>
            <person name="Adriaenssens E.M."/>
            <person name="Foster-Nyarko E."/>
            <person name="Jarju S."/>
            <person name="Secka A."/>
            <person name="Antonio M."/>
            <person name="Oren A."/>
            <person name="Chaudhuri R."/>
            <person name="La Ragione R.M."/>
            <person name="Hildebrand F."/>
            <person name="Pallen M.J."/>
        </authorList>
    </citation>
    <scope>NUCLEOTIDE SEQUENCE [LARGE SCALE GENOMIC DNA]</scope>
    <source>
        <strain evidence="2 3">Re31</strain>
    </source>
</reference>
<feature type="region of interest" description="Disordered" evidence="1">
    <location>
        <begin position="336"/>
        <end position="355"/>
    </location>
</feature>